<dbReference type="Pfam" id="PF13679">
    <property type="entry name" value="Methyltransf_32"/>
    <property type="match status" value="1"/>
</dbReference>
<protein>
    <recommendedName>
        <fullName evidence="2">Ketoreductase domain-containing protein</fullName>
    </recommendedName>
</protein>
<dbReference type="SUPFAM" id="SSF51735">
    <property type="entry name" value="NAD(P)-binding Rossmann-fold domains"/>
    <property type="match status" value="1"/>
</dbReference>
<gene>
    <name evidence="3" type="ORF">E0L32_001115</name>
</gene>
<dbReference type="SMART" id="SM00822">
    <property type="entry name" value="PKS_KR"/>
    <property type="match status" value="1"/>
</dbReference>
<dbReference type="InterPro" id="IPR025714">
    <property type="entry name" value="Methyltranfer_dom"/>
</dbReference>
<dbReference type="Proteomes" id="UP000319257">
    <property type="component" value="Unassembled WGS sequence"/>
</dbReference>
<evidence type="ECO:0000259" key="2">
    <source>
        <dbReference type="SMART" id="SM00822"/>
    </source>
</evidence>
<proteinExistence type="predicted"/>
<dbReference type="Gene3D" id="3.40.50.720">
    <property type="entry name" value="NAD(P)-binding Rossmann-like Domain"/>
    <property type="match status" value="1"/>
</dbReference>
<dbReference type="Pfam" id="PF00106">
    <property type="entry name" value="adh_short"/>
    <property type="match status" value="1"/>
</dbReference>
<dbReference type="PANTHER" id="PTHR12496:SF0">
    <property type="entry name" value="METHYLTRANSFERASE DOMAIN-CONTAINING PROTEIN"/>
    <property type="match status" value="1"/>
</dbReference>
<reference evidence="3 4" key="1">
    <citation type="submission" date="2019-06" db="EMBL/GenBank/DDBJ databases">
        <title>Draft genome sequence of the filamentous fungus Phialemoniopsis curvata isolated from diesel fuel.</title>
        <authorList>
            <person name="Varaljay V.A."/>
            <person name="Lyon W.J."/>
            <person name="Crouch A.L."/>
            <person name="Drake C.E."/>
            <person name="Hollomon J.M."/>
            <person name="Nadeau L.J."/>
            <person name="Nunn H.S."/>
            <person name="Stevenson B.S."/>
            <person name="Bojanowski C.L."/>
            <person name="Crookes-Goodson W.J."/>
        </authorList>
    </citation>
    <scope>NUCLEOTIDE SEQUENCE [LARGE SCALE GENOMIC DNA]</scope>
    <source>
        <strain evidence="3 4">D216</strain>
    </source>
</reference>
<dbReference type="InParanoid" id="A0A507AUX8"/>
<dbReference type="CDD" id="cd05233">
    <property type="entry name" value="SDR_c"/>
    <property type="match status" value="1"/>
</dbReference>
<sequence>MSVMQSLPRPIETYHTKTYDRIAKHHGFDGIGKTVVITGGASGVGLSIARAFAGAGVARIVVISRSAATQQAAKSELNASYPSTEILTFQASVTDTKRTAEILQEVGSIDVLVLCAAVAHPRVPSLEISVEEVQDAFDTNTVAPFALTKAYLGMPSPQKKTVLNVSSAAAQLTVGLRVGYGPSKAAAVQIFQHLAAEHKEEDVRLVSFHPGALWTPGTEKAMGKAFPKDAPLWEDINLPGHFALWLAGPESGFLHGRYVWAQWDVDELLAINDSLAQSMLTLEYLAFWAKKGEMIRLEEYTDDLIDFIHTPLVQQITGGIHVNDALVYDAWDALPQEWTAWWESVPDHRIAQQDLIDSIDEDRTLADDEHRPASLTRWLQSLRTLCLSRGQRPMPVFDLPDVLKDRMNTKKIAEVSVAVAFIERACRESGITHVVDMGSGQGYLSASLAYLFPSLRVLAIDGSESQVAGSKAFAGSLGVSEDGLTHLVRYINGPPELVDEIEAWAGGEKCMLVGLHACGQLSEHMLRYFTAMPSIVSLGAVGCCYNHVVPRSESCPEGFPISNRMRASGVTLSPTALMTGCQAPNKWERADPAKAKSTQSKRRFYRALLEKVFYDNNIRLDADQRPTWGIRKGDLDSFQKFARRAMASLGIEENRISTEDLSAYEERYRNYEGKVAILWTLSVLCCKIVESVIAMDRYWYLVEQGAEDAEVVPIFDYRISPRNLMLVATKRE</sequence>
<dbReference type="RefSeq" id="XP_030993008.1">
    <property type="nucleotide sequence ID" value="XM_031133895.1"/>
</dbReference>
<dbReference type="GeneID" id="41968562"/>
<evidence type="ECO:0000313" key="4">
    <source>
        <dbReference type="Proteomes" id="UP000319257"/>
    </source>
</evidence>
<dbReference type="EMBL" id="SKBQ01000004">
    <property type="protein sequence ID" value="TPX11297.1"/>
    <property type="molecule type" value="Genomic_DNA"/>
</dbReference>
<dbReference type="GO" id="GO:0016491">
    <property type="term" value="F:oxidoreductase activity"/>
    <property type="evidence" value="ECO:0007669"/>
    <property type="project" value="UniProtKB-KW"/>
</dbReference>
<organism evidence="3 4">
    <name type="scientific">Thyridium curvatum</name>
    <dbReference type="NCBI Taxonomy" id="1093900"/>
    <lineage>
        <taxon>Eukaryota</taxon>
        <taxon>Fungi</taxon>
        <taxon>Dikarya</taxon>
        <taxon>Ascomycota</taxon>
        <taxon>Pezizomycotina</taxon>
        <taxon>Sordariomycetes</taxon>
        <taxon>Sordariomycetidae</taxon>
        <taxon>Thyridiales</taxon>
        <taxon>Thyridiaceae</taxon>
        <taxon>Thyridium</taxon>
    </lineage>
</organism>
<dbReference type="InterPro" id="IPR036291">
    <property type="entry name" value="NAD(P)-bd_dom_sf"/>
</dbReference>
<keyword evidence="1" id="KW-0560">Oxidoreductase</keyword>
<accession>A0A507AUX8</accession>
<name>A0A507AUX8_9PEZI</name>
<dbReference type="PRINTS" id="PR00081">
    <property type="entry name" value="GDHRDH"/>
</dbReference>
<dbReference type="OrthoDB" id="10258156at2759"/>
<keyword evidence="4" id="KW-1185">Reference proteome</keyword>
<evidence type="ECO:0000256" key="1">
    <source>
        <dbReference type="ARBA" id="ARBA00023002"/>
    </source>
</evidence>
<dbReference type="SUPFAM" id="SSF53335">
    <property type="entry name" value="S-adenosyl-L-methionine-dependent methyltransferases"/>
    <property type="match status" value="1"/>
</dbReference>
<dbReference type="InterPro" id="IPR057326">
    <property type="entry name" value="KR_dom"/>
</dbReference>
<dbReference type="STRING" id="1093900.A0A507AUX8"/>
<dbReference type="PANTHER" id="PTHR12496">
    <property type="entry name" value="CGI-41 METHYLTRANSFERASE"/>
    <property type="match status" value="1"/>
</dbReference>
<feature type="domain" description="Ketoreductase" evidence="2">
    <location>
        <begin position="33"/>
        <end position="236"/>
    </location>
</feature>
<evidence type="ECO:0000313" key="3">
    <source>
        <dbReference type="EMBL" id="TPX11297.1"/>
    </source>
</evidence>
<dbReference type="InterPro" id="IPR029063">
    <property type="entry name" value="SAM-dependent_MTases_sf"/>
</dbReference>
<dbReference type="InterPro" id="IPR002347">
    <property type="entry name" value="SDR_fam"/>
</dbReference>
<comment type="caution">
    <text evidence="3">The sequence shown here is derived from an EMBL/GenBank/DDBJ whole genome shotgun (WGS) entry which is preliminary data.</text>
</comment>
<dbReference type="AlphaFoldDB" id="A0A507AUX8"/>
<dbReference type="InterPro" id="IPR052220">
    <property type="entry name" value="METTL25"/>
</dbReference>
<dbReference type="Gene3D" id="3.40.50.150">
    <property type="entry name" value="Vaccinia Virus protein VP39"/>
    <property type="match status" value="1"/>
</dbReference>